<feature type="transmembrane region" description="Helical" evidence="1">
    <location>
        <begin position="68"/>
        <end position="87"/>
    </location>
</feature>
<feature type="transmembrane region" description="Helical" evidence="1">
    <location>
        <begin position="108"/>
        <end position="131"/>
    </location>
</feature>
<dbReference type="EMBL" id="JAMZFW010000002">
    <property type="protein sequence ID" value="MCP1101184.1"/>
    <property type="molecule type" value="Genomic_DNA"/>
</dbReference>
<evidence type="ECO:0000313" key="3">
    <source>
        <dbReference type="Proteomes" id="UP001523566"/>
    </source>
</evidence>
<feature type="transmembrane region" description="Helical" evidence="1">
    <location>
        <begin position="6"/>
        <end position="23"/>
    </location>
</feature>
<feature type="transmembrane region" description="Helical" evidence="1">
    <location>
        <begin position="35"/>
        <end position="56"/>
    </location>
</feature>
<dbReference type="InterPro" id="IPR007563">
    <property type="entry name" value="DUF554"/>
</dbReference>
<keyword evidence="1" id="KW-0812">Transmembrane</keyword>
<keyword evidence="3" id="KW-1185">Reference proteome</keyword>
<organism evidence="2 3">
    <name type="scientific">Aequitasia blattaphilus</name>
    <dbReference type="NCBI Taxonomy" id="2949332"/>
    <lineage>
        <taxon>Bacteria</taxon>
        <taxon>Bacillati</taxon>
        <taxon>Bacillota</taxon>
        <taxon>Clostridia</taxon>
        <taxon>Lachnospirales</taxon>
        <taxon>Lachnospiraceae</taxon>
        <taxon>Aequitasia</taxon>
    </lineage>
</organism>
<evidence type="ECO:0000256" key="1">
    <source>
        <dbReference type="SAM" id="Phobius"/>
    </source>
</evidence>
<accession>A0ABT1E6H2</accession>
<feature type="transmembrane region" description="Helical" evidence="1">
    <location>
        <begin position="151"/>
        <end position="174"/>
    </location>
</feature>
<dbReference type="PANTHER" id="PTHR36111">
    <property type="entry name" value="INNER MEMBRANE PROTEIN-RELATED"/>
    <property type="match status" value="1"/>
</dbReference>
<name>A0ABT1E6H2_9FIRM</name>
<proteinExistence type="predicted"/>
<keyword evidence="1" id="KW-1133">Transmembrane helix</keyword>
<keyword evidence="1" id="KW-0472">Membrane</keyword>
<feature type="transmembrane region" description="Helical" evidence="1">
    <location>
        <begin position="194"/>
        <end position="214"/>
    </location>
</feature>
<dbReference type="Proteomes" id="UP001523566">
    <property type="component" value="Unassembled WGS sequence"/>
</dbReference>
<dbReference type="RefSeq" id="WP_262064967.1">
    <property type="nucleotide sequence ID" value="NZ_JAMXOD010000002.1"/>
</dbReference>
<gene>
    <name evidence="2" type="ORF">NK125_01995</name>
</gene>
<protein>
    <submittedName>
        <fullName evidence="2">DUF554 domain-containing protein</fullName>
    </submittedName>
</protein>
<sequence length="239" mass="25258">MTGIGTLVNAGAVVAGGIVGLLLRKGLTKRFQQIILQGIGLSVIFIGISGAMEFMVGGSGSFAKGLPMLVVVSMVLGGWIGEALQIEGRFEQMGDFLRRKMGDERDSLFVEGFLIATMTICVGAMAIVGALQDGLQGDPTMLYTKAILDGVILIILTSSYGKGAIFSVIPLVVLQGSITFFAKIIQKVLTQPMIDSISVTGSMMIFCIGVNLMFDKKIKVANLLPGLLVAILYTAIFLS</sequence>
<feature type="transmembrane region" description="Helical" evidence="1">
    <location>
        <begin position="220"/>
        <end position="238"/>
    </location>
</feature>
<comment type="caution">
    <text evidence="2">The sequence shown here is derived from an EMBL/GenBank/DDBJ whole genome shotgun (WGS) entry which is preliminary data.</text>
</comment>
<reference evidence="2 3" key="1">
    <citation type="journal article" date="2022" name="Genome Biol. Evol.">
        <title>Host diet, physiology and behaviors set the stage for Lachnospiraceae cladogenesis.</title>
        <authorList>
            <person name="Vera-Ponce De Leon A."/>
            <person name="Schneider M."/>
            <person name="Jahnes B.C."/>
            <person name="Sadowski V."/>
            <person name="Camuy-Velez L.A."/>
            <person name="Duan J."/>
            <person name="Sabree Z.L."/>
        </authorList>
    </citation>
    <scope>NUCLEOTIDE SEQUENCE [LARGE SCALE GENOMIC DNA]</scope>
    <source>
        <strain evidence="2 3">PAL113</strain>
    </source>
</reference>
<evidence type="ECO:0000313" key="2">
    <source>
        <dbReference type="EMBL" id="MCP1101184.1"/>
    </source>
</evidence>
<dbReference type="Pfam" id="PF04474">
    <property type="entry name" value="DUF554"/>
    <property type="match status" value="1"/>
</dbReference>
<dbReference type="PANTHER" id="PTHR36111:SF2">
    <property type="entry name" value="INNER MEMBRANE PROTEIN"/>
    <property type="match status" value="1"/>
</dbReference>